<reference evidence="1 2" key="1">
    <citation type="submission" date="2021-06" db="EMBL/GenBank/DDBJ databases">
        <authorList>
            <person name="Palmer J.M."/>
        </authorList>
    </citation>
    <scope>NUCLEOTIDE SEQUENCE [LARGE SCALE GENOMIC DNA]</scope>
    <source>
        <strain evidence="1 2">GA_2019</strain>
        <tissue evidence="1">Muscle</tissue>
    </source>
</reference>
<keyword evidence="2" id="KW-1185">Reference proteome</keyword>
<proteinExistence type="predicted"/>
<evidence type="ECO:0000313" key="2">
    <source>
        <dbReference type="Proteomes" id="UP001476798"/>
    </source>
</evidence>
<gene>
    <name evidence="1" type="ORF">GOODEAATRI_001109</name>
</gene>
<evidence type="ECO:0008006" key="3">
    <source>
        <dbReference type="Google" id="ProtNLM"/>
    </source>
</evidence>
<dbReference type="Proteomes" id="UP001476798">
    <property type="component" value="Unassembled WGS sequence"/>
</dbReference>
<comment type="caution">
    <text evidence="1">The sequence shown here is derived from an EMBL/GenBank/DDBJ whole genome shotgun (WGS) entry which is preliminary data.</text>
</comment>
<protein>
    <recommendedName>
        <fullName evidence="3">Secreted protein</fullName>
    </recommendedName>
</protein>
<evidence type="ECO:0000313" key="1">
    <source>
        <dbReference type="EMBL" id="MEQ2180423.1"/>
    </source>
</evidence>
<dbReference type="EMBL" id="JAHRIO010069999">
    <property type="protein sequence ID" value="MEQ2180423.1"/>
    <property type="molecule type" value="Genomic_DNA"/>
</dbReference>
<accession>A0ABV0PAD3</accession>
<sequence length="126" mass="14108">MFHVSFHAVSCFGHLSIVAGSVLRCRQWPLSWIFFFLLLLVWKHVQLSHHSVSAAVSLSLRLKTAKEPPGKVAGPRLSRLMSKMFQSSGNLLQSGILSLFTSKNFCKKNGEGARNEREEKMIFSCG</sequence>
<name>A0ABV0PAD3_9TELE</name>
<organism evidence="1 2">
    <name type="scientific">Goodea atripinnis</name>
    <dbReference type="NCBI Taxonomy" id="208336"/>
    <lineage>
        <taxon>Eukaryota</taxon>
        <taxon>Metazoa</taxon>
        <taxon>Chordata</taxon>
        <taxon>Craniata</taxon>
        <taxon>Vertebrata</taxon>
        <taxon>Euteleostomi</taxon>
        <taxon>Actinopterygii</taxon>
        <taxon>Neopterygii</taxon>
        <taxon>Teleostei</taxon>
        <taxon>Neoteleostei</taxon>
        <taxon>Acanthomorphata</taxon>
        <taxon>Ovalentaria</taxon>
        <taxon>Atherinomorphae</taxon>
        <taxon>Cyprinodontiformes</taxon>
        <taxon>Goodeidae</taxon>
        <taxon>Goodea</taxon>
    </lineage>
</organism>